<comment type="caution">
    <text evidence="1">The sequence shown here is derived from an EMBL/GenBank/DDBJ whole genome shotgun (WGS) entry which is preliminary data.</text>
</comment>
<gene>
    <name evidence="1" type="ORF">POF50_021945</name>
</gene>
<proteinExistence type="predicted"/>
<protein>
    <submittedName>
        <fullName evidence="1">Transcriptional regulator</fullName>
    </submittedName>
</protein>
<organism evidence="1">
    <name type="scientific">Streptantibioticus silvisoli</name>
    <dbReference type="NCBI Taxonomy" id="2705255"/>
    <lineage>
        <taxon>Bacteria</taxon>
        <taxon>Bacillati</taxon>
        <taxon>Actinomycetota</taxon>
        <taxon>Actinomycetes</taxon>
        <taxon>Kitasatosporales</taxon>
        <taxon>Streptomycetaceae</taxon>
        <taxon>Streptantibioticus</taxon>
    </lineage>
</organism>
<dbReference type="Gene3D" id="1.25.40.10">
    <property type="entry name" value="Tetratricopeptide repeat domain"/>
    <property type="match status" value="1"/>
</dbReference>
<reference evidence="1" key="1">
    <citation type="submission" date="2023-05" db="EMBL/GenBank/DDBJ databases">
        <title>Streptantibioticus silvisoli sp. nov., acidotolerant actinomycetes 1 from pine litter.</title>
        <authorList>
            <person name="Swiecimska M."/>
            <person name="Golinska P."/>
            <person name="Sangal V."/>
            <person name="Wachnowicz B."/>
            <person name="Goodfellow M."/>
        </authorList>
    </citation>
    <scope>NUCLEOTIDE SEQUENCE</scope>
    <source>
        <strain evidence="1">SL13</strain>
    </source>
</reference>
<sequence>MLARIAAQHQALGYGRLSARPEKWSRWTRENAPVHPTEPTQLAIAAVVGGVTPDQVRALGWPAWIHLALRDDHTLWESPWTVAGTIEALDHTAGGHMDRRGFLTTITGGTLSAVMAHWALADPATAAATSGTRVGADVADACDTRLGALRHLDDALGAGPVYDAALAELRLLGTILRNCSYRTDTARRLFGCAAEASRIAGWCRDDSGSPIAAQAHYATALRASASGGDRTTGALITAFWANTRYAAAHDPRSALDLIDTALRTNRNAPASPRVTAMLHIRRARAHSLMGEPSPAYRAIDAALHTYESGVPTHEDLPTVYWMNTGEVLQAAGSAALSLNDPRRALSYFDTAYTHPDPYRPDIEARGAAIYAARRAEAYLALGERDAAVETTRSATTQVTGVTSDRAAQALSSLHDHLNHQGALPADTEVLVALRRAAKPTDTQDGAAPA</sequence>
<name>A0AA90H6Q6_9ACTN</name>
<dbReference type="InterPro" id="IPR011990">
    <property type="entry name" value="TPR-like_helical_dom_sf"/>
</dbReference>
<accession>A0AA90H6Q6</accession>
<dbReference type="EMBL" id="JABXJJ020000027">
    <property type="protein sequence ID" value="MDI5971965.1"/>
    <property type="molecule type" value="Genomic_DNA"/>
</dbReference>
<dbReference type="SUPFAM" id="SSF48452">
    <property type="entry name" value="TPR-like"/>
    <property type="match status" value="1"/>
</dbReference>
<evidence type="ECO:0000313" key="1">
    <source>
        <dbReference type="EMBL" id="MDI5971965.1"/>
    </source>
</evidence>
<dbReference type="AlphaFoldDB" id="A0AA90H6Q6"/>